<evidence type="ECO:0000313" key="1">
    <source>
        <dbReference type="EMBL" id="WOF11786.1"/>
    </source>
</evidence>
<organism evidence="1 2">
    <name type="scientific">Butyricimonas paravirosa</name>
    <dbReference type="NCBI Taxonomy" id="1472417"/>
    <lineage>
        <taxon>Bacteria</taxon>
        <taxon>Pseudomonadati</taxon>
        <taxon>Bacteroidota</taxon>
        <taxon>Bacteroidia</taxon>
        <taxon>Bacteroidales</taxon>
        <taxon>Odoribacteraceae</taxon>
        <taxon>Butyricimonas</taxon>
    </lineage>
</organism>
<dbReference type="EMBL" id="CP043839">
    <property type="protein sequence ID" value="WOF11786.1"/>
    <property type="molecule type" value="Genomic_DNA"/>
</dbReference>
<proteinExistence type="predicted"/>
<dbReference type="Proteomes" id="UP001302374">
    <property type="component" value="Chromosome"/>
</dbReference>
<name>A0ABZ0FT62_9BACT</name>
<gene>
    <name evidence="1" type="ORF">F1644_05685</name>
</gene>
<keyword evidence="2" id="KW-1185">Reference proteome</keyword>
<sequence>MIECRVMNKIYVIFLVLVFFSCSEEKIMRYNAPENYIRFTSTYQDSVRVSFVNYPTASSFEVKLPVEIVGNVLASALDYEVVVDKDMSTGIEGTHFSLERVTFGAGVFSDTLRMKLNRTADMKKDEFRIVLRLKDNGNFTVIPSDNDYAIVRVSDKISQPDWWDRGIINDYLGTYSDDKYTLFIIVTNQTDLSEKSPAEKRAYALQFKYWLEDQEKAGVTEYNGIKLADITEVPVRG</sequence>
<accession>A0ABZ0FT62</accession>
<dbReference type="PROSITE" id="PS51257">
    <property type="entry name" value="PROKAR_LIPOPROTEIN"/>
    <property type="match status" value="1"/>
</dbReference>
<evidence type="ECO:0000313" key="2">
    <source>
        <dbReference type="Proteomes" id="UP001302374"/>
    </source>
</evidence>
<protein>
    <submittedName>
        <fullName evidence="1">DUF4843 domain-containing protein</fullName>
    </submittedName>
</protein>
<dbReference type="Pfam" id="PF16132">
    <property type="entry name" value="DUF4843"/>
    <property type="match status" value="1"/>
</dbReference>
<reference evidence="1 2" key="1">
    <citation type="submission" date="2019-09" db="EMBL/GenBank/DDBJ databases">
        <title>Butyricimonas paravirosa DSM 105722 (=214-4 = JCM 18677 = CCUG 65563).</title>
        <authorList>
            <person name="Le Roy T."/>
            <person name="Cani P.D."/>
        </authorList>
    </citation>
    <scope>NUCLEOTIDE SEQUENCE [LARGE SCALE GENOMIC DNA]</scope>
    <source>
        <strain evidence="1 2">DSM 105722</strain>
    </source>
</reference>
<dbReference type="InterPro" id="IPR032299">
    <property type="entry name" value="DUF4843"/>
</dbReference>